<evidence type="ECO:0000259" key="5">
    <source>
        <dbReference type="Pfam" id="PF04542"/>
    </source>
</evidence>
<dbReference type="Gene3D" id="1.10.1740.10">
    <property type="match status" value="1"/>
</dbReference>
<sequence>MSFSLIEELHRKEEGRLRRFFMRRLRNDADAQDATQETFARLLGVAPKTQIENPQAYLFQIAKTVAARNITLTQAERSVFETVPDIENIAEDQPTPDRIVTARQYLTIMARAIEGLPSRCQEVFILSRLHGLPNGEIARQLGISRNMVEKHIMRALITCRDVRARLNGDPSTISTPEANK</sequence>
<dbReference type="RefSeq" id="WP_101264867.1">
    <property type="nucleotide sequence ID" value="NZ_NWTK01000003.1"/>
</dbReference>
<dbReference type="SUPFAM" id="SSF88659">
    <property type="entry name" value="Sigma3 and sigma4 domains of RNA polymerase sigma factors"/>
    <property type="match status" value="1"/>
</dbReference>
<evidence type="ECO:0000256" key="4">
    <source>
        <dbReference type="ARBA" id="ARBA00023163"/>
    </source>
</evidence>
<dbReference type="PANTHER" id="PTHR43133">
    <property type="entry name" value="RNA POLYMERASE ECF-TYPE SIGMA FACTO"/>
    <property type="match status" value="1"/>
</dbReference>
<dbReference type="InterPro" id="IPR007627">
    <property type="entry name" value="RNA_pol_sigma70_r2"/>
</dbReference>
<evidence type="ECO:0000313" key="8">
    <source>
        <dbReference type="Proteomes" id="UP000233597"/>
    </source>
</evidence>
<dbReference type="Pfam" id="PF08281">
    <property type="entry name" value="Sigma70_r4_2"/>
    <property type="match status" value="1"/>
</dbReference>
<evidence type="ECO:0000259" key="6">
    <source>
        <dbReference type="Pfam" id="PF08281"/>
    </source>
</evidence>
<proteinExistence type="inferred from homology"/>
<dbReference type="GO" id="GO:0003677">
    <property type="term" value="F:DNA binding"/>
    <property type="evidence" value="ECO:0007669"/>
    <property type="project" value="InterPro"/>
</dbReference>
<dbReference type="InterPro" id="IPR014284">
    <property type="entry name" value="RNA_pol_sigma-70_dom"/>
</dbReference>
<feature type="domain" description="RNA polymerase sigma factor 70 region 4 type 2" evidence="6">
    <location>
        <begin position="109"/>
        <end position="159"/>
    </location>
</feature>
<dbReference type="InterPro" id="IPR013325">
    <property type="entry name" value="RNA_pol_sigma_r2"/>
</dbReference>
<dbReference type="Proteomes" id="UP000233597">
    <property type="component" value="Unassembled WGS sequence"/>
</dbReference>
<dbReference type="InterPro" id="IPR013249">
    <property type="entry name" value="RNA_pol_sigma70_r4_t2"/>
</dbReference>
<keyword evidence="3" id="KW-0731">Sigma factor</keyword>
<accession>A0A2N3KWT8</accession>
<dbReference type="PANTHER" id="PTHR43133:SF63">
    <property type="entry name" value="RNA POLYMERASE SIGMA FACTOR FECI-RELATED"/>
    <property type="match status" value="1"/>
</dbReference>
<dbReference type="InterPro" id="IPR036388">
    <property type="entry name" value="WH-like_DNA-bd_sf"/>
</dbReference>
<reference evidence="7 8" key="1">
    <citation type="submission" date="2017-09" db="EMBL/GenBank/DDBJ databases">
        <title>Biodiversity and function of Thalassospira species in the particle-attached aromatic-hydrocarbon-degrading consortia from the surface seawater of the South China Sea.</title>
        <authorList>
            <person name="Dong C."/>
            <person name="Liu R."/>
            <person name="Shao Z."/>
        </authorList>
    </citation>
    <scope>NUCLEOTIDE SEQUENCE [LARGE SCALE GENOMIC DNA]</scope>
    <source>
        <strain evidence="7 8">CSC1P2</strain>
    </source>
</reference>
<evidence type="ECO:0000313" key="7">
    <source>
        <dbReference type="EMBL" id="PKR55024.1"/>
    </source>
</evidence>
<name>A0A2N3KWT8_9PROT</name>
<dbReference type="AlphaFoldDB" id="A0A2N3KWT8"/>
<evidence type="ECO:0000256" key="1">
    <source>
        <dbReference type="ARBA" id="ARBA00010641"/>
    </source>
</evidence>
<dbReference type="GO" id="GO:0016987">
    <property type="term" value="F:sigma factor activity"/>
    <property type="evidence" value="ECO:0007669"/>
    <property type="project" value="UniProtKB-KW"/>
</dbReference>
<dbReference type="GO" id="GO:0006352">
    <property type="term" value="P:DNA-templated transcription initiation"/>
    <property type="evidence" value="ECO:0007669"/>
    <property type="project" value="InterPro"/>
</dbReference>
<comment type="similarity">
    <text evidence="1">Belongs to the sigma-70 factor family. ECF subfamily.</text>
</comment>
<dbReference type="InterPro" id="IPR039425">
    <property type="entry name" value="RNA_pol_sigma-70-like"/>
</dbReference>
<dbReference type="NCBIfam" id="TIGR02937">
    <property type="entry name" value="sigma70-ECF"/>
    <property type="match status" value="1"/>
</dbReference>
<dbReference type="SUPFAM" id="SSF88946">
    <property type="entry name" value="Sigma2 domain of RNA polymerase sigma factors"/>
    <property type="match status" value="1"/>
</dbReference>
<keyword evidence="4" id="KW-0804">Transcription</keyword>
<organism evidence="7 8">
    <name type="scientific">Thalassospira marina</name>
    <dbReference type="NCBI Taxonomy" id="2048283"/>
    <lineage>
        <taxon>Bacteria</taxon>
        <taxon>Pseudomonadati</taxon>
        <taxon>Pseudomonadota</taxon>
        <taxon>Alphaproteobacteria</taxon>
        <taxon>Rhodospirillales</taxon>
        <taxon>Thalassospiraceae</taxon>
        <taxon>Thalassospira</taxon>
    </lineage>
</organism>
<evidence type="ECO:0000256" key="2">
    <source>
        <dbReference type="ARBA" id="ARBA00023015"/>
    </source>
</evidence>
<comment type="caution">
    <text evidence="7">The sequence shown here is derived from an EMBL/GenBank/DDBJ whole genome shotgun (WGS) entry which is preliminary data.</text>
</comment>
<keyword evidence="2" id="KW-0805">Transcription regulation</keyword>
<dbReference type="Pfam" id="PF04542">
    <property type="entry name" value="Sigma70_r2"/>
    <property type="match status" value="1"/>
</dbReference>
<evidence type="ECO:0000256" key="3">
    <source>
        <dbReference type="ARBA" id="ARBA00023082"/>
    </source>
</evidence>
<gene>
    <name evidence="7" type="ORF">COO20_06465</name>
</gene>
<dbReference type="InterPro" id="IPR013324">
    <property type="entry name" value="RNA_pol_sigma_r3/r4-like"/>
</dbReference>
<dbReference type="OrthoDB" id="9794372at2"/>
<dbReference type="EMBL" id="NWTK01000003">
    <property type="protein sequence ID" value="PKR55024.1"/>
    <property type="molecule type" value="Genomic_DNA"/>
</dbReference>
<dbReference type="Gene3D" id="1.10.10.10">
    <property type="entry name" value="Winged helix-like DNA-binding domain superfamily/Winged helix DNA-binding domain"/>
    <property type="match status" value="1"/>
</dbReference>
<feature type="domain" description="RNA polymerase sigma-70 region 2" evidence="5">
    <location>
        <begin position="11"/>
        <end position="69"/>
    </location>
</feature>
<protein>
    <submittedName>
        <fullName evidence="7">RNA polymerase subunit sigma</fullName>
    </submittedName>
</protein>